<feature type="domain" description="SH3" evidence="8">
    <location>
        <begin position="92"/>
        <end position="151"/>
    </location>
</feature>
<evidence type="ECO:0000313" key="10">
    <source>
        <dbReference type="Proteomes" id="UP001557470"/>
    </source>
</evidence>
<feature type="region of interest" description="Disordered" evidence="7">
    <location>
        <begin position="214"/>
        <end position="249"/>
    </location>
</feature>
<feature type="region of interest" description="Disordered" evidence="7">
    <location>
        <begin position="311"/>
        <end position="426"/>
    </location>
</feature>
<reference evidence="9 10" key="1">
    <citation type="submission" date="2024-06" db="EMBL/GenBank/DDBJ databases">
        <authorList>
            <person name="Pan Q."/>
            <person name="Wen M."/>
            <person name="Jouanno E."/>
            <person name="Zahm M."/>
            <person name="Klopp C."/>
            <person name="Cabau C."/>
            <person name="Louis A."/>
            <person name="Berthelot C."/>
            <person name="Parey E."/>
            <person name="Roest Crollius H."/>
            <person name="Montfort J."/>
            <person name="Robinson-Rechavi M."/>
            <person name="Bouchez O."/>
            <person name="Lampietro C."/>
            <person name="Lopez Roques C."/>
            <person name="Donnadieu C."/>
            <person name="Postlethwait J."/>
            <person name="Bobe J."/>
            <person name="Verreycken H."/>
            <person name="Guiguen Y."/>
        </authorList>
    </citation>
    <scope>NUCLEOTIDE SEQUENCE [LARGE SCALE GENOMIC DNA]</scope>
    <source>
        <strain evidence="9">Up_M1</strain>
        <tissue evidence="9">Testis</tissue>
    </source>
</reference>
<dbReference type="CDD" id="cd12057">
    <property type="entry name" value="SH3_CIN85_3"/>
    <property type="match status" value="1"/>
</dbReference>
<gene>
    <name evidence="9" type="ORF">UPYG_G00073510</name>
</gene>
<comment type="function">
    <text evidence="3">Induces bone resorption, acting probably through a signaling cascade which results in the secretion of factor(s) enhancing osteoclast formation and activity.</text>
</comment>
<feature type="compositionally biased region" description="Polar residues" evidence="7">
    <location>
        <begin position="152"/>
        <end position="162"/>
    </location>
</feature>
<feature type="region of interest" description="Disordered" evidence="7">
    <location>
        <begin position="145"/>
        <end position="194"/>
    </location>
</feature>
<evidence type="ECO:0000256" key="1">
    <source>
        <dbReference type="ARBA" id="ARBA00022443"/>
    </source>
</evidence>
<dbReference type="PRINTS" id="PR00452">
    <property type="entry name" value="SH3DOMAIN"/>
</dbReference>
<evidence type="ECO:0000256" key="7">
    <source>
        <dbReference type="SAM" id="MobiDB-lite"/>
    </source>
</evidence>
<keyword evidence="2" id="KW-0040">ANK repeat</keyword>
<feature type="compositionally biased region" description="Pro residues" evidence="7">
    <location>
        <begin position="371"/>
        <end position="384"/>
    </location>
</feature>
<keyword evidence="6" id="KW-0175">Coiled coil</keyword>
<feature type="domain" description="SH3" evidence="8">
    <location>
        <begin position="250"/>
        <end position="311"/>
    </location>
</feature>
<dbReference type="AlphaFoldDB" id="A0ABD0XC67"/>
<dbReference type="Proteomes" id="UP001557470">
    <property type="component" value="Unassembled WGS sequence"/>
</dbReference>
<comment type="caution">
    <text evidence="9">The sequence shown here is derived from an EMBL/GenBank/DDBJ whole genome shotgun (WGS) entry which is preliminary data.</text>
</comment>
<keyword evidence="1 5" id="KW-0728">SH3 domain</keyword>
<feature type="compositionally biased region" description="Basic and acidic residues" evidence="7">
    <location>
        <begin position="163"/>
        <end position="174"/>
    </location>
</feature>
<feature type="compositionally biased region" description="Polar residues" evidence="7">
    <location>
        <begin position="69"/>
        <end position="82"/>
    </location>
</feature>
<accession>A0ABD0XC67</accession>
<feature type="coiled-coil region" evidence="6">
    <location>
        <begin position="578"/>
        <end position="616"/>
    </location>
</feature>
<evidence type="ECO:0000256" key="4">
    <source>
        <dbReference type="ARBA" id="ARBA00040640"/>
    </source>
</evidence>
<dbReference type="SMART" id="SM00326">
    <property type="entry name" value="SH3"/>
    <property type="match status" value="3"/>
</dbReference>
<dbReference type="PANTHER" id="PTHR14167:SF6">
    <property type="entry name" value="SH3 DOMAIN-CONTAINING KINASE-BINDING PROTEIN 1"/>
    <property type="match status" value="1"/>
</dbReference>
<dbReference type="InterPro" id="IPR036028">
    <property type="entry name" value="SH3-like_dom_sf"/>
</dbReference>
<evidence type="ECO:0000259" key="8">
    <source>
        <dbReference type="PROSITE" id="PS50002"/>
    </source>
</evidence>
<dbReference type="InterPro" id="IPR035770">
    <property type="entry name" value="CIN85_SH3_1"/>
</dbReference>
<dbReference type="InterPro" id="IPR001452">
    <property type="entry name" value="SH3_domain"/>
</dbReference>
<proteinExistence type="predicted"/>
<evidence type="ECO:0000256" key="2">
    <source>
        <dbReference type="ARBA" id="ARBA00023043"/>
    </source>
</evidence>
<sequence>MVEAVVEYNYEAQQEDELSLCLGDIITNVTKDDGGWWEGELHGRRGLFPDNFVREIKKGMKREAVPKSDLSNGSASPLSESSLRPARKGEQIRLRRCKASFSYVPQNDDELELKIGDVIEVLEEVEEGWWKGTLNGKTGMFPSNFIKELGDTPTSLNTSTRSSQEELRSNRSSKDSPGSESDGGESRSDSGKIQAKKVRGFGFGDIFKDKPIKLRPASGDLDGEGEKAQVRKSPSVTSETMKAEPESKVKGRELCKVIFPYDAQNEDELSIKEGDIVTIINRDCADVGWWLGELGGKKGVFPDNFVKLLIPEVEKERPKKPPPPSAPSAKHTTEKRLEVRKSPPERPDCLPHRPPDDNQGDEVKFGEIPKPALPSIPPKKPNPPKTISSHLPPRRPDRPERPPSVLCESLKSEGGAVTPLPASGRSKDIDAVDLDAIVLSTEKLNHPTAMRPRVTDRRPRSLIITSSSLSSIDLLDSPILEEVRKDKDRVKEELRKELLKEEESDSACPRPVDVSKRKALPNVTGPDTKGVLTPRPAAIPPPSTGSMALRSTSPSPSPVNPTSLCINPSPEPRPAHTLEELRGQFRELRASVELLKSQHRQEMKQLASDLDEEKKIRITLQMEVEQIKKTLSK</sequence>
<feature type="domain" description="SH3" evidence="8">
    <location>
        <begin position="1"/>
        <end position="58"/>
    </location>
</feature>
<dbReference type="InterPro" id="IPR050384">
    <property type="entry name" value="Endophilin_SH3RF"/>
</dbReference>
<keyword evidence="10" id="KW-1185">Reference proteome</keyword>
<dbReference type="PANTHER" id="PTHR14167">
    <property type="entry name" value="SH3 DOMAIN-CONTAINING"/>
    <property type="match status" value="1"/>
</dbReference>
<protein>
    <recommendedName>
        <fullName evidence="4">Osteoclast-stimulating factor 1</fullName>
    </recommendedName>
</protein>
<evidence type="ECO:0000256" key="6">
    <source>
        <dbReference type="SAM" id="Coils"/>
    </source>
</evidence>
<dbReference type="Pfam" id="PF14604">
    <property type="entry name" value="SH3_9"/>
    <property type="match status" value="3"/>
</dbReference>
<feature type="region of interest" description="Disordered" evidence="7">
    <location>
        <begin position="63"/>
        <end position="89"/>
    </location>
</feature>
<evidence type="ECO:0000313" key="9">
    <source>
        <dbReference type="EMBL" id="KAL1006533.1"/>
    </source>
</evidence>
<dbReference type="InterPro" id="IPR035772">
    <property type="entry name" value="CIN85_SH3_3"/>
</dbReference>
<dbReference type="Gene3D" id="2.30.30.40">
    <property type="entry name" value="SH3 Domains"/>
    <property type="match status" value="3"/>
</dbReference>
<name>A0ABD0XC67_UMBPY</name>
<feature type="region of interest" description="Disordered" evidence="7">
    <location>
        <begin position="498"/>
        <end position="575"/>
    </location>
</feature>
<dbReference type="EMBL" id="JAGEUA010000002">
    <property type="protein sequence ID" value="KAL1006533.1"/>
    <property type="molecule type" value="Genomic_DNA"/>
</dbReference>
<dbReference type="SUPFAM" id="SSF50044">
    <property type="entry name" value="SH3-domain"/>
    <property type="match status" value="3"/>
</dbReference>
<evidence type="ECO:0000256" key="3">
    <source>
        <dbReference type="ARBA" id="ARBA00037432"/>
    </source>
</evidence>
<feature type="compositionally biased region" description="Basic and acidic residues" evidence="7">
    <location>
        <begin position="331"/>
        <end position="367"/>
    </location>
</feature>
<dbReference type="CDD" id="cd12052">
    <property type="entry name" value="SH3_CIN85_1"/>
    <property type="match status" value="1"/>
</dbReference>
<evidence type="ECO:0000256" key="5">
    <source>
        <dbReference type="PROSITE-ProRule" id="PRU00192"/>
    </source>
</evidence>
<dbReference type="PROSITE" id="PS50002">
    <property type="entry name" value="SH3"/>
    <property type="match status" value="3"/>
</dbReference>
<dbReference type="FunFam" id="2.30.30.40:FF:000072">
    <property type="entry name" value="Unconventional Myosin IB"/>
    <property type="match status" value="3"/>
</dbReference>
<organism evidence="9 10">
    <name type="scientific">Umbra pygmaea</name>
    <name type="common">Eastern mudminnow</name>
    <dbReference type="NCBI Taxonomy" id="75934"/>
    <lineage>
        <taxon>Eukaryota</taxon>
        <taxon>Metazoa</taxon>
        <taxon>Chordata</taxon>
        <taxon>Craniata</taxon>
        <taxon>Vertebrata</taxon>
        <taxon>Euteleostomi</taxon>
        <taxon>Actinopterygii</taxon>
        <taxon>Neopterygii</taxon>
        <taxon>Teleostei</taxon>
        <taxon>Protacanthopterygii</taxon>
        <taxon>Esociformes</taxon>
        <taxon>Umbridae</taxon>
        <taxon>Umbra</taxon>
    </lineage>
</organism>
<dbReference type="PRINTS" id="PR00499">
    <property type="entry name" value="P67PHOX"/>
</dbReference>